<accession>A0A383DIP9</accession>
<gene>
    <name evidence="1" type="ORF">METZ01_LOCUS497063</name>
</gene>
<evidence type="ECO:0000313" key="1">
    <source>
        <dbReference type="EMBL" id="SVE44209.1"/>
    </source>
</evidence>
<reference evidence="1" key="1">
    <citation type="submission" date="2018-05" db="EMBL/GenBank/DDBJ databases">
        <authorList>
            <person name="Lanie J.A."/>
            <person name="Ng W.-L."/>
            <person name="Kazmierczak K.M."/>
            <person name="Andrzejewski T.M."/>
            <person name="Davidsen T.M."/>
            <person name="Wayne K.J."/>
            <person name="Tettelin H."/>
            <person name="Glass J.I."/>
            <person name="Rusch D."/>
            <person name="Podicherti R."/>
            <person name="Tsui H.-C.T."/>
            <person name="Winkler M.E."/>
        </authorList>
    </citation>
    <scope>NUCLEOTIDE SEQUENCE</scope>
</reference>
<name>A0A383DIP9_9ZZZZ</name>
<proteinExistence type="predicted"/>
<sequence>MSDLLTPRRESPTNGRGDVEELIIAREAADRLTGQIRPCGGGFHESPYGRRMASRSGCFGYVTCPGGRTTYSTLFPCGGQMHANRIASVGALKPVIPATLM</sequence>
<protein>
    <submittedName>
        <fullName evidence="1">Uncharacterized protein</fullName>
    </submittedName>
</protein>
<dbReference type="EMBL" id="UINC01217563">
    <property type="protein sequence ID" value="SVE44209.1"/>
    <property type="molecule type" value="Genomic_DNA"/>
</dbReference>
<dbReference type="AlphaFoldDB" id="A0A383DIP9"/>
<organism evidence="1">
    <name type="scientific">marine metagenome</name>
    <dbReference type="NCBI Taxonomy" id="408172"/>
    <lineage>
        <taxon>unclassified sequences</taxon>
        <taxon>metagenomes</taxon>
        <taxon>ecological metagenomes</taxon>
    </lineage>
</organism>
<feature type="non-terminal residue" evidence="1">
    <location>
        <position position="101"/>
    </location>
</feature>